<dbReference type="InterPro" id="IPR050267">
    <property type="entry name" value="Anti-sigma-factor_SerPK"/>
</dbReference>
<keyword evidence="3" id="KW-0067">ATP-binding</keyword>
<dbReference type="SUPFAM" id="SSF55874">
    <property type="entry name" value="ATPase domain of HSP90 chaperone/DNA topoisomerase II/histidine kinase"/>
    <property type="match status" value="1"/>
</dbReference>
<protein>
    <submittedName>
        <fullName evidence="3">ATP-binding protein</fullName>
    </submittedName>
</protein>
<evidence type="ECO:0000259" key="2">
    <source>
        <dbReference type="Pfam" id="PF13581"/>
    </source>
</evidence>
<keyword evidence="3" id="KW-0547">Nucleotide-binding</keyword>
<dbReference type="Gene3D" id="3.30.565.10">
    <property type="entry name" value="Histidine kinase-like ATPase, C-terminal domain"/>
    <property type="match status" value="1"/>
</dbReference>
<evidence type="ECO:0000256" key="1">
    <source>
        <dbReference type="ARBA" id="ARBA00022527"/>
    </source>
</evidence>
<dbReference type="CDD" id="cd16936">
    <property type="entry name" value="HATPase_RsbW-like"/>
    <property type="match status" value="1"/>
</dbReference>
<sequence length="158" mass="16339">MNGVVKAVLMEPVPPDEASFGSDEGPVELTVALAGESGCIAGARHLTGGFLARVEHEQGVPVSPRALDLAQLVVSELVTNALRHAPGPALLHLSLAGAAVEIAVWDSDPALPVPRGTDPTRVGQHGLEIVMAVAQDFDVVREPVGKRVVARLGLLDGL</sequence>
<reference evidence="3" key="1">
    <citation type="journal article" date="2014" name="Int. J. Syst. Evol. Microbiol.">
        <title>Complete genome sequence of Corynebacterium casei LMG S-19264T (=DSM 44701T), isolated from a smear-ripened cheese.</title>
        <authorList>
            <consortium name="US DOE Joint Genome Institute (JGI-PGF)"/>
            <person name="Walter F."/>
            <person name="Albersmeier A."/>
            <person name="Kalinowski J."/>
            <person name="Ruckert C."/>
        </authorList>
    </citation>
    <scope>NUCLEOTIDE SEQUENCE</scope>
    <source>
        <strain evidence="3">JCM 4346</strain>
    </source>
</reference>
<name>A0A918FJ96_9ACTN</name>
<dbReference type="PANTHER" id="PTHR35526:SF3">
    <property type="entry name" value="ANTI-SIGMA-F FACTOR RSBW"/>
    <property type="match status" value="1"/>
</dbReference>
<evidence type="ECO:0000313" key="4">
    <source>
        <dbReference type="Proteomes" id="UP000658320"/>
    </source>
</evidence>
<gene>
    <name evidence="3" type="ORF">GCM10010251_69290</name>
</gene>
<dbReference type="InterPro" id="IPR036890">
    <property type="entry name" value="HATPase_C_sf"/>
</dbReference>
<organism evidence="3 4">
    <name type="scientific">Streptomyces aurantiogriseus</name>
    <dbReference type="NCBI Taxonomy" id="66870"/>
    <lineage>
        <taxon>Bacteria</taxon>
        <taxon>Bacillati</taxon>
        <taxon>Actinomycetota</taxon>
        <taxon>Actinomycetes</taxon>
        <taxon>Kitasatosporales</taxon>
        <taxon>Streptomycetaceae</taxon>
        <taxon>Streptomyces</taxon>
    </lineage>
</organism>
<proteinExistence type="predicted"/>
<evidence type="ECO:0000313" key="3">
    <source>
        <dbReference type="EMBL" id="GGR42400.1"/>
    </source>
</evidence>
<keyword evidence="1" id="KW-0418">Kinase</keyword>
<dbReference type="Pfam" id="PF13581">
    <property type="entry name" value="HATPase_c_2"/>
    <property type="match status" value="1"/>
</dbReference>
<keyword evidence="4" id="KW-1185">Reference proteome</keyword>
<dbReference type="EMBL" id="BMSX01000019">
    <property type="protein sequence ID" value="GGR42400.1"/>
    <property type="molecule type" value="Genomic_DNA"/>
</dbReference>
<dbReference type="InterPro" id="IPR003594">
    <property type="entry name" value="HATPase_dom"/>
</dbReference>
<feature type="domain" description="Histidine kinase/HSP90-like ATPase" evidence="2">
    <location>
        <begin position="59"/>
        <end position="151"/>
    </location>
</feature>
<dbReference type="PANTHER" id="PTHR35526">
    <property type="entry name" value="ANTI-SIGMA-F FACTOR RSBW-RELATED"/>
    <property type="match status" value="1"/>
</dbReference>
<reference evidence="3" key="2">
    <citation type="submission" date="2020-09" db="EMBL/GenBank/DDBJ databases">
        <authorList>
            <person name="Sun Q."/>
            <person name="Ohkuma M."/>
        </authorList>
    </citation>
    <scope>NUCLEOTIDE SEQUENCE</scope>
    <source>
        <strain evidence="3">JCM 4346</strain>
    </source>
</reference>
<dbReference type="GO" id="GO:0005524">
    <property type="term" value="F:ATP binding"/>
    <property type="evidence" value="ECO:0007669"/>
    <property type="project" value="UniProtKB-KW"/>
</dbReference>
<accession>A0A918FJ96</accession>
<dbReference type="AlphaFoldDB" id="A0A918FJ96"/>
<dbReference type="GO" id="GO:0004674">
    <property type="term" value="F:protein serine/threonine kinase activity"/>
    <property type="evidence" value="ECO:0007669"/>
    <property type="project" value="UniProtKB-KW"/>
</dbReference>
<keyword evidence="1" id="KW-0808">Transferase</keyword>
<keyword evidence="1" id="KW-0723">Serine/threonine-protein kinase</keyword>
<dbReference type="Proteomes" id="UP000658320">
    <property type="component" value="Unassembled WGS sequence"/>
</dbReference>
<comment type="caution">
    <text evidence="3">The sequence shown here is derived from an EMBL/GenBank/DDBJ whole genome shotgun (WGS) entry which is preliminary data.</text>
</comment>